<dbReference type="PANTHER" id="PTHR24414">
    <property type="entry name" value="F-BOX/KELCH-REPEAT PROTEIN SKIP4"/>
    <property type="match status" value="1"/>
</dbReference>
<dbReference type="SMART" id="SM00612">
    <property type="entry name" value="Kelch"/>
    <property type="match status" value="2"/>
</dbReference>
<dbReference type="InterPro" id="IPR057499">
    <property type="entry name" value="Kelch_FKB95"/>
</dbReference>
<feature type="domain" description="F-box" evidence="1">
    <location>
        <begin position="20"/>
        <end position="60"/>
    </location>
</feature>
<dbReference type="AlphaFoldDB" id="A0A6D2K4N9"/>
<evidence type="ECO:0000313" key="3">
    <source>
        <dbReference type="Proteomes" id="UP000467841"/>
    </source>
</evidence>
<reference evidence="2" key="1">
    <citation type="submission" date="2020-01" db="EMBL/GenBank/DDBJ databases">
        <authorList>
            <person name="Mishra B."/>
        </authorList>
    </citation>
    <scope>NUCLEOTIDE SEQUENCE [LARGE SCALE GENOMIC DNA]</scope>
</reference>
<sequence length="307" mass="34385">MRKPSKSASPLTSRPSFSSLPYDVALNCLARSSRTQYPTLSLVSKRFRSLLASSDLEATRSLVGKPETCLYVWLNLNNKPCWFLLSETPNQQRKLIPIPSFPYKHSDTSTVLSVGSEIYIIGGGFGKHKRSRRVVVLDCKSHQWRELPKMHVPRNEAAVDVTEEGKIRVVGGCSSRYVNSDKSGEVYDPKTQTWEPLDVGVEASLVSSRLRCEGGHKPWKRVVGLKGKTTNHLVSVENHVGGMRKTVLWWLESGPKTQIWCAEVSLVPCPSGKIERSTEWSENVFTFQGCESDSCFVLHSTLVTHEH</sequence>
<dbReference type="Pfam" id="PF00646">
    <property type="entry name" value="F-box"/>
    <property type="match status" value="1"/>
</dbReference>
<dbReference type="SUPFAM" id="SSF81383">
    <property type="entry name" value="F-box domain"/>
    <property type="match status" value="1"/>
</dbReference>
<dbReference type="EMBL" id="CACVBM020001407">
    <property type="protein sequence ID" value="CAA7049145.1"/>
    <property type="molecule type" value="Genomic_DNA"/>
</dbReference>
<dbReference type="Pfam" id="PF25210">
    <property type="entry name" value="Kelch_FKB95"/>
    <property type="match status" value="1"/>
</dbReference>
<evidence type="ECO:0000313" key="2">
    <source>
        <dbReference type="EMBL" id="CAA7049145.1"/>
    </source>
</evidence>
<dbReference type="SMART" id="SM00256">
    <property type="entry name" value="FBOX"/>
    <property type="match status" value="1"/>
</dbReference>
<dbReference type="OrthoDB" id="45365at2759"/>
<keyword evidence="3" id="KW-1185">Reference proteome</keyword>
<dbReference type="PANTHER" id="PTHR24414:SF196">
    <property type="entry name" value="BNACNNG12250D PROTEIN"/>
    <property type="match status" value="1"/>
</dbReference>
<dbReference type="InterPro" id="IPR015915">
    <property type="entry name" value="Kelch-typ_b-propeller"/>
</dbReference>
<dbReference type="InterPro" id="IPR050354">
    <property type="entry name" value="F-box/kelch-repeat_ARATH"/>
</dbReference>
<dbReference type="InterPro" id="IPR001810">
    <property type="entry name" value="F-box_dom"/>
</dbReference>
<dbReference type="InterPro" id="IPR036047">
    <property type="entry name" value="F-box-like_dom_sf"/>
</dbReference>
<gene>
    <name evidence="2" type="ORF">MERR_LOCUS36380</name>
</gene>
<organism evidence="2 3">
    <name type="scientific">Microthlaspi erraticum</name>
    <dbReference type="NCBI Taxonomy" id="1685480"/>
    <lineage>
        <taxon>Eukaryota</taxon>
        <taxon>Viridiplantae</taxon>
        <taxon>Streptophyta</taxon>
        <taxon>Embryophyta</taxon>
        <taxon>Tracheophyta</taxon>
        <taxon>Spermatophyta</taxon>
        <taxon>Magnoliopsida</taxon>
        <taxon>eudicotyledons</taxon>
        <taxon>Gunneridae</taxon>
        <taxon>Pentapetalae</taxon>
        <taxon>rosids</taxon>
        <taxon>malvids</taxon>
        <taxon>Brassicales</taxon>
        <taxon>Brassicaceae</taxon>
        <taxon>Coluteocarpeae</taxon>
        <taxon>Microthlaspi</taxon>
    </lineage>
</organism>
<proteinExistence type="predicted"/>
<evidence type="ECO:0000259" key="1">
    <source>
        <dbReference type="SMART" id="SM00256"/>
    </source>
</evidence>
<dbReference type="SUPFAM" id="SSF117281">
    <property type="entry name" value="Kelch motif"/>
    <property type="match status" value="1"/>
</dbReference>
<dbReference type="InterPro" id="IPR006652">
    <property type="entry name" value="Kelch_1"/>
</dbReference>
<dbReference type="Gene3D" id="2.120.10.80">
    <property type="entry name" value="Kelch-type beta propeller"/>
    <property type="match status" value="1"/>
</dbReference>
<dbReference type="Proteomes" id="UP000467841">
    <property type="component" value="Unassembled WGS sequence"/>
</dbReference>
<protein>
    <recommendedName>
        <fullName evidence="1">F-box domain-containing protein</fullName>
    </recommendedName>
</protein>
<name>A0A6D2K4N9_9BRAS</name>
<comment type="caution">
    <text evidence="2">The sequence shown here is derived from an EMBL/GenBank/DDBJ whole genome shotgun (WGS) entry which is preliminary data.</text>
</comment>
<accession>A0A6D2K4N9</accession>
<dbReference type="CDD" id="cd22152">
    <property type="entry name" value="F-box_AtAFR-like"/>
    <property type="match status" value="1"/>
</dbReference>